<dbReference type="InterPro" id="IPR042283">
    <property type="entry name" value="GpdQ_catalytic"/>
</dbReference>
<dbReference type="AlphaFoldDB" id="A0A1M5ZND7"/>
<keyword evidence="1" id="KW-0479">Metal-binding</keyword>
<accession>A0A1M5ZND7</accession>
<dbReference type="InterPro" id="IPR042281">
    <property type="entry name" value="GpdQ_beta-strand"/>
</dbReference>
<evidence type="ECO:0000256" key="3">
    <source>
        <dbReference type="ARBA" id="ARBA00023004"/>
    </source>
</evidence>
<evidence type="ECO:0000259" key="5">
    <source>
        <dbReference type="Pfam" id="PF00149"/>
    </source>
</evidence>
<dbReference type="Gene3D" id="3.60.21.40">
    <property type="entry name" value="GpdQ, catalytic alpha/beta sandwich domain"/>
    <property type="match status" value="1"/>
</dbReference>
<dbReference type="EC" id="3.1.4.17" evidence="6"/>
<dbReference type="InterPro" id="IPR026575">
    <property type="entry name" value="GpdQ/CpdA-like"/>
</dbReference>
<evidence type="ECO:0000256" key="2">
    <source>
        <dbReference type="ARBA" id="ARBA00022801"/>
    </source>
</evidence>
<evidence type="ECO:0000313" key="6">
    <source>
        <dbReference type="EMBL" id="SHI25629.1"/>
    </source>
</evidence>
<dbReference type="GO" id="GO:0004114">
    <property type="term" value="F:3',5'-cyclic-nucleotide phosphodiesterase activity"/>
    <property type="evidence" value="ECO:0007669"/>
    <property type="project" value="UniProtKB-EC"/>
</dbReference>
<dbReference type="PANTHER" id="PTHR42988">
    <property type="entry name" value="PHOSPHOHYDROLASE"/>
    <property type="match status" value="1"/>
</dbReference>
<keyword evidence="2 6" id="KW-0378">Hydrolase</keyword>
<protein>
    <submittedName>
        <fullName evidence="6">3',5'-cyclic adenosine monophosphate phosphodiesterase CpdA</fullName>
        <ecNumber evidence="6">3.1.4.17</ecNumber>
    </submittedName>
</protein>
<comment type="similarity">
    <text evidence="4">Belongs to the cyclic nucleotide phosphodiesterase class-III family.</text>
</comment>
<dbReference type="Proteomes" id="UP000184608">
    <property type="component" value="Unassembled WGS sequence"/>
</dbReference>
<dbReference type="Pfam" id="PF00149">
    <property type="entry name" value="Metallophos"/>
    <property type="match status" value="1"/>
</dbReference>
<proteinExistence type="inferred from homology"/>
<reference evidence="6 7" key="1">
    <citation type="submission" date="2016-11" db="EMBL/GenBank/DDBJ databases">
        <authorList>
            <person name="Jaros S."/>
            <person name="Januszkiewicz K."/>
            <person name="Wedrychowicz H."/>
        </authorList>
    </citation>
    <scope>NUCLEOTIDE SEQUENCE [LARGE SCALE GENOMIC DNA]</scope>
    <source>
        <strain evidence="6 7">CECT 7868</strain>
    </source>
</reference>
<sequence length="275" mass="30799">MENAMLIAQLTDLHIREGGQPAYRQVDTLACLRAAVNHINGLIPRPDLVVITGDLGDYGTPEEYAVVLPELNRLLPPVQVIPGNHDHRGCLRESLATLTTFDHPHYCHFIRECGAYVLIGLDTSVIGEPHGYLTEETLRWLDDVLKSNTDRPVLLFMHHPPLAVGLHHMDIQKLQNDDQLHEVLLGYKHVKGIVTGHLHRPVFALWHDIPVWVGPSHSHAVTLDLDPRAPSSFSLEPEAIQLLTLTPDSVVSHLSYIHASEGPFPFFDEHHQLIC</sequence>
<dbReference type="InterPro" id="IPR029052">
    <property type="entry name" value="Metallo-depent_PP-like"/>
</dbReference>
<organism evidence="6 7">
    <name type="scientific">Vibrio aerogenes CECT 7868</name>
    <dbReference type="NCBI Taxonomy" id="1216006"/>
    <lineage>
        <taxon>Bacteria</taxon>
        <taxon>Pseudomonadati</taxon>
        <taxon>Pseudomonadota</taxon>
        <taxon>Gammaproteobacteria</taxon>
        <taxon>Vibrionales</taxon>
        <taxon>Vibrionaceae</taxon>
        <taxon>Vibrio</taxon>
    </lineage>
</organism>
<gene>
    <name evidence="6" type="primary">cpdA_2</name>
    <name evidence="6" type="ORF">VA7868_02959</name>
</gene>
<keyword evidence="7" id="KW-1185">Reference proteome</keyword>
<feature type="domain" description="Calcineurin-like phosphoesterase" evidence="5">
    <location>
        <begin position="5"/>
        <end position="201"/>
    </location>
</feature>
<dbReference type="EMBL" id="FQXZ01000033">
    <property type="protein sequence ID" value="SHI25629.1"/>
    <property type="molecule type" value="Genomic_DNA"/>
</dbReference>
<dbReference type="SUPFAM" id="SSF56300">
    <property type="entry name" value="Metallo-dependent phosphatases"/>
    <property type="match status" value="1"/>
</dbReference>
<dbReference type="GO" id="GO:0046872">
    <property type="term" value="F:metal ion binding"/>
    <property type="evidence" value="ECO:0007669"/>
    <property type="project" value="UniProtKB-KW"/>
</dbReference>
<dbReference type="PANTHER" id="PTHR42988:SF2">
    <property type="entry name" value="CYCLIC NUCLEOTIDE PHOSPHODIESTERASE CBUA0032-RELATED"/>
    <property type="match status" value="1"/>
</dbReference>
<dbReference type="Gene3D" id="3.30.750.180">
    <property type="entry name" value="GpdQ, beta-strand dimerisation domain"/>
    <property type="match status" value="1"/>
</dbReference>
<dbReference type="InterPro" id="IPR004843">
    <property type="entry name" value="Calcineurin-like_PHP"/>
</dbReference>
<evidence type="ECO:0000256" key="1">
    <source>
        <dbReference type="ARBA" id="ARBA00022723"/>
    </source>
</evidence>
<dbReference type="STRING" id="1216006.VA7868_02959"/>
<evidence type="ECO:0000256" key="4">
    <source>
        <dbReference type="ARBA" id="ARBA00025742"/>
    </source>
</evidence>
<keyword evidence="3" id="KW-0408">Iron</keyword>
<name>A0A1M5ZND7_9VIBR</name>
<evidence type="ECO:0000313" key="7">
    <source>
        <dbReference type="Proteomes" id="UP000184608"/>
    </source>
</evidence>
<dbReference type="CDD" id="cd07402">
    <property type="entry name" value="MPP_GpdQ"/>
    <property type="match status" value="1"/>
</dbReference>
<dbReference type="InterPro" id="IPR050884">
    <property type="entry name" value="CNP_phosphodiesterase-III"/>
</dbReference>